<keyword evidence="4" id="KW-1185">Reference proteome</keyword>
<dbReference type="SUPFAM" id="SSF55961">
    <property type="entry name" value="Bet v1-like"/>
    <property type="match status" value="1"/>
</dbReference>
<comment type="caution">
    <text evidence="3">The sequence shown here is derived from an EMBL/GenBank/DDBJ whole genome shotgun (WGS) entry which is preliminary data.</text>
</comment>
<reference evidence="3 4" key="1">
    <citation type="submission" date="2017-10" db="EMBL/GenBank/DDBJ databases">
        <title>The draft genome sequence of Lewinella nigricans NBRC 102662.</title>
        <authorList>
            <person name="Wang K."/>
        </authorList>
    </citation>
    <scope>NUCLEOTIDE SEQUENCE [LARGE SCALE GENOMIC DNA]</scope>
    <source>
        <strain evidence="3 4">NBRC 102662</strain>
    </source>
</reference>
<dbReference type="AlphaFoldDB" id="A0A2D0NAE1"/>
<evidence type="ECO:0000313" key="4">
    <source>
        <dbReference type="Proteomes" id="UP000223913"/>
    </source>
</evidence>
<feature type="domain" description="START" evidence="2">
    <location>
        <begin position="28"/>
        <end position="214"/>
    </location>
</feature>
<dbReference type="GO" id="GO:0008289">
    <property type="term" value="F:lipid binding"/>
    <property type="evidence" value="ECO:0007669"/>
    <property type="project" value="InterPro"/>
</dbReference>
<dbReference type="InterPro" id="IPR002913">
    <property type="entry name" value="START_lipid-bd_dom"/>
</dbReference>
<evidence type="ECO:0000259" key="2">
    <source>
        <dbReference type="PROSITE" id="PS50848"/>
    </source>
</evidence>
<evidence type="ECO:0000313" key="3">
    <source>
        <dbReference type="EMBL" id="PHN05330.1"/>
    </source>
</evidence>
<dbReference type="Proteomes" id="UP000223913">
    <property type="component" value="Unassembled WGS sequence"/>
</dbReference>
<dbReference type="PIRSF" id="PIRSF039033">
    <property type="entry name" value="START_dom"/>
    <property type="match status" value="1"/>
</dbReference>
<accession>A0A2D0NAE1</accession>
<name>A0A2D0NAE1_FLAN2</name>
<gene>
    <name evidence="3" type="ORF">CRP01_17595</name>
</gene>
<feature type="signal peptide" evidence="1">
    <location>
        <begin position="1"/>
        <end position="30"/>
    </location>
</feature>
<proteinExistence type="predicted"/>
<sequence length="214" mass="24676">MQVLRISYYDYRYLLLSLSVLVLSSLSANGQATNWELQIDKEGIKIFSRWKEKTGDHKVREIKATFTVAAQPEKLIAILKDADKASDWMVGAKTSAMLAVHSPKSWYAYTEFDLPWPLQNQDLVALYKIEPVGSQSTRVNINAHPDYRPEYDKIERMQHFEASWTFELLGEGKTRVSYSAFTYRKPSAPRWISDPVVQNSLWKTMSGFREVAED</sequence>
<keyword evidence="1" id="KW-0732">Signal</keyword>
<evidence type="ECO:0000256" key="1">
    <source>
        <dbReference type="SAM" id="SignalP"/>
    </source>
</evidence>
<feature type="chain" id="PRO_5013062026" description="START domain-containing protein" evidence="1">
    <location>
        <begin position="31"/>
        <end position="214"/>
    </location>
</feature>
<organism evidence="3 4">
    <name type="scientific">Flavilitoribacter nigricans (strain ATCC 23147 / DSM 23189 / NBRC 102662 / NCIMB 1420 / SS-2)</name>
    <name type="common">Lewinella nigricans</name>
    <dbReference type="NCBI Taxonomy" id="1122177"/>
    <lineage>
        <taxon>Bacteria</taxon>
        <taxon>Pseudomonadati</taxon>
        <taxon>Bacteroidota</taxon>
        <taxon>Saprospiria</taxon>
        <taxon>Saprospirales</taxon>
        <taxon>Lewinellaceae</taxon>
        <taxon>Flavilitoribacter</taxon>
    </lineage>
</organism>
<dbReference type="InterPro" id="IPR023393">
    <property type="entry name" value="START-like_dom_sf"/>
</dbReference>
<dbReference type="PROSITE" id="PS50848">
    <property type="entry name" value="START"/>
    <property type="match status" value="1"/>
</dbReference>
<protein>
    <recommendedName>
        <fullName evidence="2">START domain-containing protein</fullName>
    </recommendedName>
</protein>
<dbReference type="InterPro" id="IPR028347">
    <property type="entry name" value="START_dom_prot"/>
</dbReference>
<dbReference type="EMBL" id="PDUD01000022">
    <property type="protein sequence ID" value="PHN05330.1"/>
    <property type="molecule type" value="Genomic_DNA"/>
</dbReference>
<dbReference type="Gene3D" id="3.30.530.20">
    <property type="match status" value="1"/>
</dbReference>